<dbReference type="RefSeq" id="WP_091836330.1">
    <property type="nucleotide sequence ID" value="NZ_FPAA01000005.1"/>
</dbReference>
<dbReference type="EMBL" id="FPAA01000005">
    <property type="protein sequence ID" value="SFS63975.1"/>
    <property type="molecule type" value="Genomic_DNA"/>
</dbReference>
<accession>A0A1I6RH29</accession>
<keyword evidence="3" id="KW-1185">Reference proteome</keyword>
<keyword evidence="1" id="KW-0812">Transmembrane</keyword>
<organism evidence="2 3">
    <name type="scientific">Marininema halotolerans</name>
    <dbReference type="NCBI Taxonomy" id="1155944"/>
    <lineage>
        <taxon>Bacteria</taxon>
        <taxon>Bacillati</taxon>
        <taxon>Bacillota</taxon>
        <taxon>Bacilli</taxon>
        <taxon>Bacillales</taxon>
        <taxon>Thermoactinomycetaceae</taxon>
        <taxon>Marininema</taxon>
    </lineage>
</organism>
<proteinExistence type="predicted"/>
<gene>
    <name evidence="2" type="ORF">SAMN05444972_10585</name>
</gene>
<dbReference type="OrthoDB" id="9815959at2"/>
<name>A0A1I6RH29_9BACL</name>
<protein>
    <submittedName>
        <fullName evidence="2">Uncharacterized protein</fullName>
    </submittedName>
</protein>
<evidence type="ECO:0000256" key="1">
    <source>
        <dbReference type="SAM" id="Phobius"/>
    </source>
</evidence>
<feature type="transmembrane region" description="Helical" evidence="1">
    <location>
        <begin position="37"/>
        <end position="58"/>
    </location>
</feature>
<keyword evidence="1" id="KW-1133">Transmembrane helix</keyword>
<reference evidence="3" key="1">
    <citation type="submission" date="2016-10" db="EMBL/GenBank/DDBJ databases">
        <authorList>
            <person name="Varghese N."/>
            <person name="Submissions S."/>
        </authorList>
    </citation>
    <scope>NUCLEOTIDE SEQUENCE [LARGE SCALE GENOMIC DNA]</scope>
    <source>
        <strain evidence="3">DSM 45789</strain>
    </source>
</reference>
<dbReference type="AlphaFoldDB" id="A0A1I6RH29"/>
<dbReference type="Proteomes" id="UP000198660">
    <property type="component" value="Unassembled WGS sequence"/>
</dbReference>
<keyword evidence="1" id="KW-0472">Membrane</keyword>
<evidence type="ECO:0000313" key="3">
    <source>
        <dbReference type="Proteomes" id="UP000198660"/>
    </source>
</evidence>
<evidence type="ECO:0000313" key="2">
    <source>
        <dbReference type="EMBL" id="SFS63975.1"/>
    </source>
</evidence>
<sequence>MRNDYGNDHDRKVPNEAKNWNWGAFFLTFVWGLYHRVYLSLLVFVPIVGIVIPFILGAKGSEWAWKRKEWESVEEFTTSQRWWRNLGLAVTLGVVIAFPIIIGLLNILYVMGDQGR</sequence>
<feature type="transmembrane region" description="Helical" evidence="1">
    <location>
        <begin position="86"/>
        <end position="111"/>
    </location>
</feature>